<dbReference type="Proteomes" id="UP000010799">
    <property type="component" value="Chromosome"/>
</dbReference>
<dbReference type="EMBL" id="CP003789">
    <property type="protein sequence ID" value="AGA64540.1"/>
    <property type="molecule type" value="Genomic_DNA"/>
</dbReference>
<dbReference type="KEGG" id="lcc:B488_05480"/>
<dbReference type="RefSeq" id="WP_015272967.1">
    <property type="nucleotide sequence ID" value="NC_019907.1"/>
</dbReference>
<evidence type="ECO:0000313" key="1">
    <source>
        <dbReference type="EMBL" id="AGA64540.1"/>
    </source>
</evidence>
<gene>
    <name evidence="1" type="ordered locus">B488_05480</name>
</gene>
<accession>L0EUN5</accession>
<dbReference type="AlphaFoldDB" id="L0EUN5"/>
<keyword evidence="2" id="KW-1185">Reference proteome</keyword>
<proteinExistence type="predicted"/>
<sequence length="83" mass="9069">MDKKNINSNITMYIAISVTIVMKAKNLARRNDSAVSKKIGIVLNKVRVLIYFICKGGGSVCDPSDIPGDDSCFFERGCAVKEP</sequence>
<evidence type="ECO:0000313" key="2">
    <source>
        <dbReference type="Proteomes" id="UP000010799"/>
    </source>
</evidence>
<name>L0EUN5_LIBCB</name>
<dbReference type="HOGENOM" id="CLU_2538506_0_0_5"/>
<organism evidence="1 2">
    <name type="scientific">Liberibacter crescens (strain BT-1)</name>
    <dbReference type="NCBI Taxonomy" id="1215343"/>
    <lineage>
        <taxon>Bacteria</taxon>
        <taxon>Pseudomonadati</taxon>
        <taxon>Pseudomonadota</taxon>
        <taxon>Alphaproteobacteria</taxon>
        <taxon>Hyphomicrobiales</taxon>
        <taxon>Rhizobiaceae</taxon>
        <taxon>Liberibacter</taxon>
    </lineage>
</organism>
<protein>
    <submittedName>
        <fullName evidence="1">Uncharacterized protein</fullName>
    </submittedName>
</protein>
<dbReference type="PATRIC" id="fig|1215343.11.peg.558"/>
<reference evidence="1 2" key="1">
    <citation type="journal article" date="2012" name="Stand. Genomic Sci.">
        <title>Complete genome sequence of Liberibacter crescens BT-1.</title>
        <authorList>
            <person name="Leonard M.T."/>
            <person name="Fagen J.R."/>
            <person name="Davis-Richardson A.G."/>
            <person name="Davis M.J."/>
            <person name="Triplett E.W."/>
        </authorList>
    </citation>
    <scope>NUCLEOTIDE SEQUENCE [LARGE SCALE GENOMIC DNA]</scope>
    <source>
        <strain evidence="1 2">BT-1</strain>
    </source>
</reference>